<gene>
    <name evidence="1" type="ORF">SARC_16259</name>
</gene>
<evidence type="ECO:0000313" key="1">
    <source>
        <dbReference type="EMBL" id="KNC71206.1"/>
    </source>
</evidence>
<reference evidence="1 2" key="1">
    <citation type="submission" date="2011-02" db="EMBL/GenBank/DDBJ databases">
        <title>The Genome Sequence of Sphaeroforma arctica JP610.</title>
        <authorList>
            <consortium name="The Broad Institute Genome Sequencing Platform"/>
            <person name="Russ C."/>
            <person name="Cuomo C."/>
            <person name="Young S.K."/>
            <person name="Zeng Q."/>
            <person name="Gargeya S."/>
            <person name="Alvarado L."/>
            <person name="Berlin A."/>
            <person name="Chapman S.B."/>
            <person name="Chen Z."/>
            <person name="Freedman E."/>
            <person name="Gellesch M."/>
            <person name="Goldberg J."/>
            <person name="Griggs A."/>
            <person name="Gujja S."/>
            <person name="Heilman E."/>
            <person name="Heiman D."/>
            <person name="Howarth C."/>
            <person name="Mehta T."/>
            <person name="Neiman D."/>
            <person name="Pearson M."/>
            <person name="Roberts A."/>
            <person name="Saif S."/>
            <person name="Shea T."/>
            <person name="Shenoy N."/>
            <person name="Sisk P."/>
            <person name="Stolte C."/>
            <person name="Sykes S."/>
            <person name="White J."/>
            <person name="Yandava C."/>
            <person name="Burger G."/>
            <person name="Gray M.W."/>
            <person name="Holland P.W.H."/>
            <person name="King N."/>
            <person name="Lang F.B.F."/>
            <person name="Roger A.J."/>
            <person name="Ruiz-Trillo I."/>
            <person name="Haas B."/>
            <person name="Nusbaum C."/>
            <person name="Birren B."/>
        </authorList>
    </citation>
    <scope>NUCLEOTIDE SEQUENCE [LARGE SCALE GENOMIC DNA]</scope>
    <source>
        <strain evidence="1 2">JP610</strain>
    </source>
</reference>
<dbReference type="Proteomes" id="UP000054560">
    <property type="component" value="Unassembled WGS sequence"/>
</dbReference>
<keyword evidence="2" id="KW-1185">Reference proteome</keyword>
<dbReference type="AlphaFoldDB" id="A0A0L0F3L8"/>
<evidence type="ECO:0000313" key="2">
    <source>
        <dbReference type="Proteomes" id="UP000054560"/>
    </source>
</evidence>
<sequence length="52" mass="5848">MDKEKQRRQAEQGEVLSRKSQADAELAEAQARLKAVVSSVCVYHVHCTVYVT</sequence>
<proteinExistence type="predicted"/>
<dbReference type="RefSeq" id="XP_014145108.1">
    <property type="nucleotide sequence ID" value="XM_014289633.1"/>
</dbReference>
<accession>A0A0L0F3L8</accession>
<organism evidence="1 2">
    <name type="scientific">Sphaeroforma arctica JP610</name>
    <dbReference type="NCBI Taxonomy" id="667725"/>
    <lineage>
        <taxon>Eukaryota</taxon>
        <taxon>Ichthyosporea</taxon>
        <taxon>Ichthyophonida</taxon>
        <taxon>Sphaeroforma</taxon>
    </lineage>
</organism>
<dbReference type="EMBL" id="KQ249285">
    <property type="protein sequence ID" value="KNC71206.1"/>
    <property type="molecule type" value="Genomic_DNA"/>
</dbReference>
<dbReference type="GeneID" id="25916763"/>
<protein>
    <submittedName>
        <fullName evidence="1">Uncharacterized protein</fullName>
    </submittedName>
</protein>
<name>A0A0L0F3L8_9EUKA</name>